<dbReference type="Pfam" id="PF00172">
    <property type="entry name" value="Zn_clus"/>
    <property type="match status" value="1"/>
</dbReference>
<feature type="region of interest" description="Disordered" evidence="2">
    <location>
        <begin position="141"/>
        <end position="168"/>
    </location>
</feature>
<dbReference type="PROSITE" id="PS00463">
    <property type="entry name" value="ZN2_CY6_FUNGAL_1"/>
    <property type="match status" value="1"/>
</dbReference>
<dbReference type="EMBL" id="JAVRRL010000014">
    <property type="protein sequence ID" value="KAK5115033.1"/>
    <property type="molecule type" value="Genomic_DNA"/>
</dbReference>
<dbReference type="InterPro" id="IPR001138">
    <property type="entry name" value="Zn2Cys6_DnaBD"/>
</dbReference>
<dbReference type="PROSITE" id="PS50048">
    <property type="entry name" value="ZN2_CY6_FUNGAL_2"/>
    <property type="match status" value="1"/>
</dbReference>
<feature type="region of interest" description="Disordered" evidence="2">
    <location>
        <begin position="23"/>
        <end position="87"/>
    </location>
</feature>
<feature type="domain" description="Zn(2)-C6 fungal-type" evidence="3">
    <location>
        <begin position="98"/>
        <end position="132"/>
    </location>
</feature>
<dbReference type="Proteomes" id="UP001310890">
    <property type="component" value="Unassembled WGS sequence"/>
</dbReference>
<feature type="compositionally biased region" description="Low complexity" evidence="2">
    <location>
        <begin position="148"/>
        <end position="162"/>
    </location>
</feature>
<feature type="compositionally biased region" description="Basic residues" evidence="2">
    <location>
        <begin position="53"/>
        <end position="67"/>
    </location>
</feature>
<organism evidence="4 5">
    <name type="scientific">Meristemomyces frigidus</name>
    <dbReference type="NCBI Taxonomy" id="1508187"/>
    <lineage>
        <taxon>Eukaryota</taxon>
        <taxon>Fungi</taxon>
        <taxon>Dikarya</taxon>
        <taxon>Ascomycota</taxon>
        <taxon>Pezizomycotina</taxon>
        <taxon>Dothideomycetes</taxon>
        <taxon>Dothideomycetidae</taxon>
        <taxon>Mycosphaerellales</taxon>
        <taxon>Teratosphaeriaceae</taxon>
        <taxon>Meristemomyces</taxon>
    </lineage>
</organism>
<dbReference type="SUPFAM" id="SSF57701">
    <property type="entry name" value="Zn2/Cys6 DNA-binding domain"/>
    <property type="match status" value="1"/>
</dbReference>
<feature type="compositionally biased region" description="Polar residues" evidence="2">
    <location>
        <begin position="255"/>
        <end position="266"/>
    </location>
</feature>
<evidence type="ECO:0000313" key="5">
    <source>
        <dbReference type="Proteomes" id="UP001310890"/>
    </source>
</evidence>
<evidence type="ECO:0000259" key="3">
    <source>
        <dbReference type="PROSITE" id="PS50048"/>
    </source>
</evidence>
<dbReference type="AlphaFoldDB" id="A0AAN7TH46"/>
<dbReference type="Gene3D" id="4.10.240.10">
    <property type="entry name" value="Zn(2)-C6 fungal-type DNA-binding domain"/>
    <property type="match status" value="1"/>
</dbReference>
<dbReference type="InterPro" id="IPR052780">
    <property type="entry name" value="AAA_Catabolism_Regulators"/>
</dbReference>
<dbReference type="GO" id="GO:0008270">
    <property type="term" value="F:zinc ion binding"/>
    <property type="evidence" value="ECO:0007669"/>
    <property type="project" value="InterPro"/>
</dbReference>
<dbReference type="GO" id="GO:0000981">
    <property type="term" value="F:DNA-binding transcription factor activity, RNA polymerase II-specific"/>
    <property type="evidence" value="ECO:0007669"/>
    <property type="project" value="InterPro"/>
</dbReference>
<evidence type="ECO:0000256" key="1">
    <source>
        <dbReference type="ARBA" id="ARBA00023242"/>
    </source>
</evidence>
<dbReference type="SMART" id="SM00066">
    <property type="entry name" value="GAL4"/>
    <property type="match status" value="1"/>
</dbReference>
<dbReference type="PANTHER" id="PTHR31644">
    <property type="entry name" value="TRANSCRIPTIONAL ACTIVATOR ARO80-RELATED"/>
    <property type="match status" value="1"/>
</dbReference>
<evidence type="ECO:0000256" key="2">
    <source>
        <dbReference type="SAM" id="MobiDB-lite"/>
    </source>
</evidence>
<keyword evidence="1" id="KW-0539">Nucleus</keyword>
<dbReference type="GO" id="GO:0005634">
    <property type="term" value="C:nucleus"/>
    <property type="evidence" value="ECO:0007669"/>
    <property type="project" value="TreeGrafter"/>
</dbReference>
<reference evidence="4" key="1">
    <citation type="submission" date="2023-08" db="EMBL/GenBank/DDBJ databases">
        <title>Black Yeasts Isolated from many extreme environments.</title>
        <authorList>
            <person name="Coleine C."/>
            <person name="Stajich J.E."/>
            <person name="Selbmann L."/>
        </authorList>
    </citation>
    <scope>NUCLEOTIDE SEQUENCE</scope>
    <source>
        <strain evidence="4">CCFEE 5401</strain>
    </source>
</reference>
<comment type="caution">
    <text evidence="4">The sequence shown here is derived from an EMBL/GenBank/DDBJ whole genome shotgun (WGS) entry which is preliminary data.</text>
</comment>
<name>A0AAN7TH46_9PEZI</name>
<evidence type="ECO:0000313" key="4">
    <source>
        <dbReference type="EMBL" id="KAK5115033.1"/>
    </source>
</evidence>
<accession>A0AAN7TH46</accession>
<protein>
    <recommendedName>
        <fullName evidence="3">Zn(2)-C6 fungal-type domain-containing protein</fullName>
    </recommendedName>
</protein>
<feature type="region of interest" description="Disordered" evidence="2">
    <location>
        <begin position="228"/>
        <end position="280"/>
    </location>
</feature>
<sequence length="334" mass="36190">MSNFTSADNLTFSGVTSDGALPDGLGIDGHGYAAPGPAGRDRPPVSPSVPSERKRRSSKMKGSKHLNRSASTPAMRDMALSDEDKKRSKLGYQRISIACAHCRRRKIRCVIADGDPQSRCQNCIRLKKECIFFPVEQQTAMDNRAEPSSKSIQDSSQSSVVSPSPPTVQGMDRVFETTREFPPFTSLPSNAPSGFPVMASEAGSAVFNPGFVMRDYTHIDPMHNSHVQYPPSFPPSTRPSNPTMQYQPPPLHTQGVPQANQYSNPHSAPVGGPRNAHFGQPSPYPFNQSAGAMGGPGALVPQPSFANPWYHEHSSFTTLTEEADNGEVAQRRVG</sequence>
<dbReference type="InterPro" id="IPR036864">
    <property type="entry name" value="Zn2-C6_fun-type_DNA-bd_sf"/>
</dbReference>
<dbReference type="CDD" id="cd00067">
    <property type="entry name" value="GAL4"/>
    <property type="match status" value="1"/>
</dbReference>
<gene>
    <name evidence="4" type="ORF">LTR62_001730</name>
</gene>
<proteinExistence type="predicted"/>
<dbReference type="PANTHER" id="PTHR31644:SF1">
    <property type="entry name" value="ZN(II)2CYS6 TRANSCRIPTION FACTOR (EUROFUNG)"/>
    <property type="match status" value="1"/>
</dbReference>